<accession>A0A1F6LHT9</accession>
<keyword evidence="1" id="KW-0175">Coiled coil</keyword>
<name>A0A1F6LHT9_9BACT</name>
<evidence type="ECO:0000256" key="1">
    <source>
        <dbReference type="SAM" id="Coils"/>
    </source>
</evidence>
<proteinExistence type="predicted"/>
<evidence type="ECO:0000313" key="2">
    <source>
        <dbReference type="EMBL" id="OGH58865.1"/>
    </source>
</evidence>
<dbReference type="Proteomes" id="UP000177067">
    <property type="component" value="Unassembled WGS sequence"/>
</dbReference>
<sequence>MDSITDLINNKADEIFPTQTLSPINHSTTSDDKIDNQLDLEDYNEIEENYDQKENKNEIIIDKIVADEKPSEKSTQTQSNTENIPIDLEKLKSKIYSIKDQLDAIIRIIEGNEIILNIKTTKEINPPNQKIIQSDDRIINGIFDGIKMIDKNNKEYSIPPNYASKSKLVEGDELKLTILENGKFIYKQVKPIERIRKIGILTKDPNNEQWCVTENNNKYMILTASVTFYKGKPGDEVIFIVAKDIPNSWAAVDNIIRKNI</sequence>
<reference evidence="2 3" key="1">
    <citation type="journal article" date="2016" name="Nat. Commun.">
        <title>Thousands of microbial genomes shed light on interconnected biogeochemical processes in an aquifer system.</title>
        <authorList>
            <person name="Anantharaman K."/>
            <person name="Brown C.T."/>
            <person name="Hug L.A."/>
            <person name="Sharon I."/>
            <person name="Castelle C.J."/>
            <person name="Probst A.J."/>
            <person name="Thomas B.C."/>
            <person name="Singh A."/>
            <person name="Wilkins M.J."/>
            <person name="Karaoz U."/>
            <person name="Brodie E.L."/>
            <person name="Williams K.H."/>
            <person name="Hubbard S.S."/>
            <person name="Banfield J.F."/>
        </authorList>
    </citation>
    <scope>NUCLEOTIDE SEQUENCE [LARGE SCALE GENOMIC DNA]</scope>
</reference>
<evidence type="ECO:0008006" key="4">
    <source>
        <dbReference type="Google" id="ProtNLM"/>
    </source>
</evidence>
<organism evidence="2 3">
    <name type="scientific">Candidatus Magasanikbacteria bacterium RIFCSPHIGHO2_01_FULL_33_34</name>
    <dbReference type="NCBI Taxonomy" id="1798671"/>
    <lineage>
        <taxon>Bacteria</taxon>
        <taxon>Candidatus Magasanikiibacteriota</taxon>
    </lineage>
</organism>
<dbReference type="EMBL" id="MFPS01000008">
    <property type="protein sequence ID" value="OGH58865.1"/>
    <property type="molecule type" value="Genomic_DNA"/>
</dbReference>
<comment type="caution">
    <text evidence="2">The sequence shown here is derived from an EMBL/GenBank/DDBJ whole genome shotgun (WGS) entry which is preliminary data.</text>
</comment>
<gene>
    <name evidence="2" type="ORF">A2725_03905</name>
</gene>
<dbReference type="AlphaFoldDB" id="A0A1F6LHT9"/>
<evidence type="ECO:0000313" key="3">
    <source>
        <dbReference type="Proteomes" id="UP000177067"/>
    </source>
</evidence>
<protein>
    <recommendedName>
        <fullName evidence="4">50S ribosomal protein L7/L12</fullName>
    </recommendedName>
</protein>
<feature type="coiled-coil region" evidence="1">
    <location>
        <begin position="36"/>
        <end position="63"/>
    </location>
</feature>